<dbReference type="Proteomes" id="UP001178507">
    <property type="component" value="Unassembled WGS sequence"/>
</dbReference>
<feature type="compositionally biased region" description="Polar residues" evidence="1">
    <location>
        <begin position="172"/>
        <end position="183"/>
    </location>
</feature>
<evidence type="ECO:0000313" key="3">
    <source>
        <dbReference type="Proteomes" id="UP001178507"/>
    </source>
</evidence>
<feature type="compositionally biased region" description="Basic and acidic residues" evidence="1">
    <location>
        <begin position="52"/>
        <end position="64"/>
    </location>
</feature>
<name>A0AA36ML50_9DINO</name>
<evidence type="ECO:0000313" key="2">
    <source>
        <dbReference type="EMBL" id="CAJ1372120.1"/>
    </source>
</evidence>
<reference evidence="2" key="1">
    <citation type="submission" date="2023-08" db="EMBL/GenBank/DDBJ databases">
        <authorList>
            <person name="Chen Y."/>
            <person name="Shah S."/>
            <person name="Dougan E. K."/>
            <person name="Thang M."/>
            <person name="Chan C."/>
        </authorList>
    </citation>
    <scope>NUCLEOTIDE SEQUENCE</scope>
</reference>
<accession>A0AA36ML50</accession>
<comment type="caution">
    <text evidence="2">The sequence shown here is derived from an EMBL/GenBank/DDBJ whole genome shotgun (WGS) entry which is preliminary data.</text>
</comment>
<evidence type="ECO:0000256" key="1">
    <source>
        <dbReference type="SAM" id="MobiDB-lite"/>
    </source>
</evidence>
<feature type="region of interest" description="Disordered" evidence="1">
    <location>
        <begin position="172"/>
        <end position="192"/>
    </location>
</feature>
<keyword evidence="3" id="KW-1185">Reference proteome</keyword>
<feature type="compositionally biased region" description="Polar residues" evidence="1">
    <location>
        <begin position="29"/>
        <end position="51"/>
    </location>
</feature>
<proteinExistence type="predicted"/>
<sequence>MGMKKGAGSPKKNASVQFFLDDEASNVTANRVDLKTSSEYWTQSTNMSSLDTRGELIRQRDAKDSWSNLSSSARKQSDLKSQVLGGTPKSSQSPSASVGSLSPRAHSPRNYAVHETRLPLSARDLKANDLATSESQLTGFASPSAALSPRGAVKAFRDRSNEDLRRGNCQFTDLTGRTETSPRTPKRSEMHHTAGSYWATATTEISRKNYERKSGECKENTGTLIHHHGAEVDAECLSPRSNPESPQAKKHREEERACYDAASQHSTGLELSRRRREMRASKSMGALPEPDNLSAAERKRAHLASGQLRTATGAQPEPHDDGRAAGWASPRSGRTTVSQPPCPKLAARGLMNQPNMYQYRNLAAASPRARKIQEQSSSLGFF</sequence>
<dbReference type="AlphaFoldDB" id="A0AA36ML50"/>
<protein>
    <submittedName>
        <fullName evidence="2">Uncharacterized protein</fullName>
    </submittedName>
</protein>
<feature type="compositionally biased region" description="Polar residues" evidence="1">
    <location>
        <begin position="65"/>
        <end position="74"/>
    </location>
</feature>
<feature type="compositionally biased region" description="Polar residues" evidence="1">
    <location>
        <begin position="88"/>
        <end position="100"/>
    </location>
</feature>
<organism evidence="2 3">
    <name type="scientific">Effrenium voratum</name>
    <dbReference type="NCBI Taxonomy" id="2562239"/>
    <lineage>
        <taxon>Eukaryota</taxon>
        <taxon>Sar</taxon>
        <taxon>Alveolata</taxon>
        <taxon>Dinophyceae</taxon>
        <taxon>Suessiales</taxon>
        <taxon>Symbiodiniaceae</taxon>
        <taxon>Effrenium</taxon>
    </lineage>
</organism>
<dbReference type="EMBL" id="CAUJNA010000114">
    <property type="protein sequence ID" value="CAJ1372120.1"/>
    <property type="molecule type" value="Genomic_DNA"/>
</dbReference>
<gene>
    <name evidence="2" type="ORF">EVOR1521_LOCUS2260</name>
</gene>
<feature type="region of interest" description="Disordered" evidence="1">
    <location>
        <begin position="29"/>
        <end position="110"/>
    </location>
</feature>
<feature type="region of interest" description="Disordered" evidence="1">
    <location>
        <begin position="235"/>
        <end position="349"/>
    </location>
</feature>